<dbReference type="InterPro" id="IPR001680">
    <property type="entry name" value="WD40_rpt"/>
</dbReference>
<feature type="compositionally biased region" description="Polar residues" evidence="5">
    <location>
        <begin position="261"/>
        <end position="283"/>
    </location>
</feature>
<gene>
    <name evidence="6" type="ORF">NLI96_g2637</name>
</gene>
<evidence type="ECO:0000256" key="5">
    <source>
        <dbReference type="SAM" id="MobiDB-lite"/>
    </source>
</evidence>
<dbReference type="InterPro" id="IPR036322">
    <property type="entry name" value="WD40_repeat_dom_sf"/>
</dbReference>
<protein>
    <recommendedName>
        <fullName evidence="8">WD40 repeat-like protein</fullName>
    </recommendedName>
</protein>
<feature type="region of interest" description="Disordered" evidence="5">
    <location>
        <begin position="257"/>
        <end position="321"/>
    </location>
</feature>
<organism evidence="6 7">
    <name type="scientific">Meripilus lineatus</name>
    <dbReference type="NCBI Taxonomy" id="2056292"/>
    <lineage>
        <taxon>Eukaryota</taxon>
        <taxon>Fungi</taxon>
        <taxon>Dikarya</taxon>
        <taxon>Basidiomycota</taxon>
        <taxon>Agaricomycotina</taxon>
        <taxon>Agaricomycetes</taxon>
        <taxon>Polyporales</taxon>
        <taxon>Meripilaceae</taxon>
        <taxon>Meripilus</taxon>
    </lineage>
</organism>
<keyword evidence="2" id="KW-0677">Repeat</keyword>
<evidence type="ECO:0008006" key="8">
    <source>
        <dbReference type="Google" id="ProtNLM"/>
    </source>
</evidence>
<feature type="region of interest" description="Disordered" evidence="5">
    <location>
        <begin position="333"/>
        <end position="359"/>
    </location>
</feature>
<dbReference type="Pfam" id="PF21032">
    <property type="entry name" value="PROPPIN"/>
    <property type="match status" value="1"/>
</dbReference>
<dbReference type="PANTHER" id="PTHR11227">
    <property type="entry name" value="WD-REPEAT PROTEIN INTERACTING WITH PHOSPHOINOSIDES WIPI -RELATED"/>
    <property type="match status" value="1"/>
</dbReference>
<dbReference type="InterPro" id="IPR048720">
    <property type="entry name" value="PROPPIN"/>
</dbReference>
<evidence type="ECO:0000256" key="3">
    <source>
        <dbReference type="ARBA" id="ARBA00025740"/>
    </source>
</evidence>
<dbReference type="Proteomes" id="UP001212997">
    <property type="component" value="Unassembled WGS sequence"/>
</dbReference>
<evidence type="ECO:0000313" key="7">
    <source>
        <dbReference type="Proteomes" id="UP001212997"/>
    </source>
</evidence>
<dbReference type="InterPro" id="IPR015943">
    <property type="entry name" value="WD40/YVTN_repeat-like_dom_sf"/>
</dbReference>
<name>A0AAD5YLQ0_9APHY</name>
<dbReference type="PROSITE" id="PS50082">
    <property type="entry name" value="WD_REPEATS_2"/>
    <property type="match status" value="1"/>
</dbReference>
<feature type="region of interest" description="Disordered" evidence="5">
    <location>
        <begin position="377"/>
        <end position="400"/>
    </location>
</feature>
<evidence type="ECO:0000313" key="6">
    <source>
        <dbReference type="EMBL" id="KAJ3488750.1"/>
    </source>
</evidence>
<feature type="region of interest" description="Disordered" evidence="5">
    <location>
        <begin position="52"/>
        <end position="71"/>
    </location>
</feature>
<feature type="compositionally biased region" description="Polar residues" evidence="5">
    <location>
        <begin position="337"/>
        <end position="359"/>
    </location>
</feature>
<dbReference type="SMART" id="SM00320">
    <property type="entry name" value="WD40"/>
    <property type="match status" value="2"/>
</dbReference>
<reference evidence="6" key="1">
    <citation type="submission" date="2022-07" db="EMBL/GenBank/DDBJ databases">
        <title>Genome Sequence of Physisporinus lineatus.</title>
        <authorList>
            <person name="Buettner E."/>
        </authorList>
    </citation>
    <scope>NUCLEOTIDE SEQUENCE</scope>
    <source>
        <strain evidence="6">VT162</strain>
    </source>
</reference>
<evidence type="ECO:0000256" key="1">
    <source>
        <dbReference type="ARBA" id="ARBA00022574"/>
    </source>
</evidence>
<dbReference type="Gene3D" id="2.130.10.10">
    <property type="entry name" value="YVTN repeat-like/Quinoprotein amine dehydrogenase"/>
    <property type="match status" value="1"/>
</dbReference>
<feature type="compositionally biased region" description="Pro residues" evidence="5">
    <location>
        <begin position="52"/>
        <end position="69"/>
    </location>
</feature>
<sequence>MFSQYLGPFPCMLDIGLLALSTATHSTLLAVPGHQVGHVQIIHLPPCVAPEPLGPPPPVPPKPAPPPTTQHPISIIAAHTTALTTLAVPPSGRLLATTSTRGTLVRIWDSSTGKLIRELRRGTDKAEIYGVAFRPDEREVCVWSDKGTVHVFSVIGATGSSNRQSKISPLTPYIPLPKYFDSEWSYAQYRIPTQSAHISLSAPPSKPPTADVVDEEKCVVGWIQGPPDDQETNKPLTSEYQLIALTYTGGWYRLSLPSPKSPASTSSGRTSPLTTGQISTSPPSVRAISMHRPRSSSGSSFSSNVEKGKERERDREGKDGRDYFVERWFGANHDIQGESTTGNPANQESKSSTSSLAQVDQYSTQLSSILVGRFVDPVPQKSRRESNLNPGHPIMHDRYQ</sequence>
<keyword evidence="7" id="KW-1185">Reference proteome</keyword>
<dbReference type="SUPFAM" id="SSF50978">
    <property type="entry name" value="WD40 repeat-like"/>
    <property type="match status" value="1"/>
</dbReference>
<dbReference type="GO" id="GO:0005737">
    <property type="term" value="C:cytoplasm"/>
    <property type="evidence" value="ECO:0007669"/>
    <property type="project" value="UniProtKB-ARBA"/>
</dbReference>
<feature type="compositionally biased region" description="Basic and acidic residues" evidence="5">
    <location>
        <begin position="306"/>
        <end position="321"/>
    </location>
</feature>
<proteinExistence type="inferred from homology"/>
<evidence type="ECO:0000256" key="2">
    <source>
        <dbReference type="ARBA" id="ARBA00022737"/>
    </source>
</evidence>
<dbReference type="EMBL" id="JANAWD010000060">
    <property type="protein sequence ID" value="KAJ3488750.1"/>
    <property type="molecule type" value="Genomic_DNA"/>
</dbReference>
<comment type="similarity">
    <text evidence="3">Belongs to the WD repeat PROPPIN family.</text>
</comment>
<dbReference type="AlphaFoldDB" id="A0AAD5YLQ0"/>
<evidence type="ECO:0000256" key="4">
    <source>
        <dbReference type="PROSITE-ProRule" id="PRU00221"/>
    </source>
</evidence>
<feature type="repeat" description="WD" evidence="4">
    <location>
        <begin position="76"/>
        <end position="118"/>
    </location>
</feature>
<accession>A0AAD5YLQ0</accession>
<keyword evidence="1 4" id="KW-0853">WD repeat</keyword>
<comment type="caution">
    <text evidence="6">The sequence shown here is derived from an EMBL/GenBank/DDBJ whole genome shotgun (WGS) entry which is preliminary data.</text>
</comment>